<keyword evidence="1" id="KW-0479">Metal-binding</keyword>
<reference evidence="10" key="2">
    <citation type="submission" date="2015-08" db="UniProtKB">
        <authorList>
            <consortium name="WormBaseParasite"/>
        </authorList>
    </citation>
    <scope>IDENTIFICATION</scope>
</reference>
<evidence type="ECO:0000256" key="5">
    <source>
        <dbReference type="ARBA" id="ARBA00022840"/>
    </source>
</evidence>
<dbReference type="InterPro" id="IPR003593">
    <property type="entry name" value="AAA+_ATPase"/>
</dbReference>
<dbReference type="InterPro" id="IPR027417">
    <property type="entry name" value="P-loop_NTPase"/>
</dbReference>
<evidence type="ECO:0000256" key="6">
    <source>
        <dbReference type="ARBA" id="ARBA00023186"/>
    </source>
</evidence>
<dbReference type="SUPFAM" id="SSF52540">
    <property type="entry name" value="P-loop containing nucleoside triphosphate hydrolases"/>
    <property type="match status" value="1"/>
</dbReference>
<accession>A0A0K0G037</accession>
<keyword evidence="2" id="KW-0677">Repeat</keyword>
<reference evidence="9" key="1">
    <citation type="submission" date="2014-07" db="EMBL/GenBank/DDBJ databases">
        <authorList>
            <person name="Martin A.A"/>
            <person name="De Silva N."/>
        </authorList>
    </citation>
    <scope>NUCLEOTIDE SEQUENCE</scope>
</reference>
<dbReference type="Gene3D" id="3.40.50.300">
    <property type="entry name" value="P-loop containing nucleotide triphosphate hydrolases"/>
    <property type="match status" value="1"/>
</dbReference>
<dbReference type="InterPro" id="IPR011992">
    <property type="entry name" value="EF-hand-dom_pair"/>
</dbReference>
<evidence type="ECO:0000256" key="1">
    <source>
        <dbReference type="ARBA" id="ARBA00022723"/>
    </source>
</evidence>
<dbReference type="NCBIfam" id="NF003745">
    <property type="entry name" value="PRK05342.1"/>
    <property type="match status" value="1"/>
</dbReference>
<keyword evidence="6" id="KW-0143">Chaperone</keyword>
<dbReference type="InterPro" id="IPR059067">
    <property type="entry name" value="Znf_ribbon_CLPX-like"/>
</dbReference>
<dbReference type="Pfam" id="PF10431">
    <property type="entry name" value="ClpB_D2-small"/>
    <property type="match status" value="1"/>
</dbReference>
<dbReference type="Pfam" id="PF07724">
    <property type="entry name" value="AAA_2"/>
    <property type="match status" value="1"/>
</dbReference>
<evidence type="ECO:0000313" key="9">
    <source>
        <dbReference type="Proteomes" id="UP000035680"/>
    </source>
</evidence>
<dbReference type="GO" id="GO:0051603">
    <property type="term" value="P:proteolysis involved in protein catabolic process"/>
    <property type="evidence" value="ECO:0007669"/>
    <property type="project" value="TreeGrafter"/>
</dbReference>
<dbReference type="InterPro" id="IPR003959">
    <property type="entry name" value="ATPase_AAA_core"/>
</dbReference>
<dbReference type="Gene3D" id="1.10.238.10">
    <property type="entry name" value="EF-hand"/>
    <property type="match status" value="1"/>
</dbReference>
<protein>
    <submittedName>
        <fullName evidence="10">ATP-dependent Clp protease ATP-binding subunit clpX-like, mitochondrial</fullName>
    </submittedName>
</protein>
<sequence length="682" mass="76620">MTFIYSFMSVRFTIPLSRVFSLGKNFPSFVINDNLKKKQICQVRRYCSSSGSGGGKKFRNDKYCSECGGELFPVSTVNNSNKFFHCKNCNSVFASTVKQLNELIEHPEQNRKLPNPREITQFLDKYVIGQDVAKKVLSVGVYQHYLRVEHNQAQDKTAQIEGSLVNSSSIINIYSSRDGYIDNTNSNNNISKRPIIQGSTKDDTTDIQIDKSNIILLGPSGVGKTHISKTLAKILDVPMALCDCTSLTQAGYVGEDVESVLTKLLINANGNIEKAQQGIVFLDEFDKIASTSDNAGHSFRDVGGEGVQHALLKLCEGTVANVKNGKKTAGGQQDTVQIDTKDILFVGSGAFVGIEKVIAKRFDEKFIGFGGPKKKSENILDKGISLKEQNDRRDKLILKADQDDLIKYGMIPELVGRFPIIVPFHSFDKSTLVRILKEPKNSLLQQKQLMFTMYGANLTFSDDALEEIAEMALNRKTGARALRSIIEKVLQEADFVVPESDITEVHVDKDCILGKGTYKYTKKSITPTPINDVKIFLIMSHYFKQKEIERYRECFNLYVKDGIVKCDSQLRFLMRSLGYSPTLAESKEYLKKYEKNIDFPKFLEILHENQQICMPIEEISKTLKVLDIFKESSVSVTQLAMMLHNFGEKLSFEEIESALKDMNVKGNSISHDILLEYVSSIN</sequence>
<dbReference type="WBParaSite" id="SVE_1806900.1">
    <property type="protein sequence ID" value="SVE_1806900.1"/>
    <property type="gene ID" value="SVE_1806900"/>
</dbReference>
<organism evidence="9 10">
    <name type="scientific">Strongyloides venezuelensis</name>
    <name type="common">Threadworm</name>
    <dbReference type="NCBI Taxonomy" id="75913"/>
    <lineage>
        <taxon>Eukaryota</taxon>
        <taxon>Metazoa</taxon>
        <taxon>Ecdysozoa</taxon>
        <taxon>Nematoda</taxon>
        <taxon>Chromadorea</taxon>
        <taxon>Rhabditida</taxon>
        <taxon>Tylenchina</taxon>
        <taxon>Panagrolaimomorpha</taxon>
        <taxon>Strongyloidoidea</taxon>
        <taxon>Strongyloididae</taxon>
        <taxon>Strongyloides</taxon>
    </lineage>
</organism>
<dbReference type="InterPro" id="IPR019489">
    <property type="entry name" value="Clp_ATPase_C"/>
</dbReference>
<evidence type="ECO:0000259" key="8">
    <source>
        <dbReference type="SMART" id="SM01086"/>
    </source>
</evidence>
<feature type="domain" description="AAA+ ATPase" evidence="7">
    <location>
        <begin position="210"/>
        <end position="483"/>
    </location>
</feature>
<dbReference type="GO" id="GO:0016887">
    <property type="term" value="F:ATP hydrolysis activity"/>
    <property type="evidence" value="ECO:0007669"/>
    <property type="project" value="InterPro"/>
</dbReference>
<name>A0A0K0G037_STRVS</name>
<dbReference type="FunFam" id="3.40.50.300:FF:001911">
    <property type="entry name" value="ATP-dependent Clp protease ATP-binding subunit ClpX"/>
    <property type="match status" value="1"/>
</dbReference>
<dbReference type="Gene3D" id="1.10.8.60">
    <property type="match status" value="1"/>
</dbReference>
<keyword evidence="4" id="KW-0862">Zinc</keyword>
<evidence type="ECO:0000256" key="3">
    <source>
        <dbReference type="ARBA" id="ARBA00022741"/>
    </source>
</evidence>
<evidence type="ECO:0000256" key="4">
    <source>
        <dbReference type="ARBA" id="ARBA00022833"/>
    </source>
</evidence>
<evidence type="ECO:0000259" key="7">
    <source>
        <dbReference type="SMART" id="SM00382"/>
    </source>
</evidence>
<dbReference type="Proteomes" id="UP000035680">
    <property type="component" value="Unassembled WGS sequence"/>
</dbReference>
<proteinExistence type="predicted"/>
<evidence type="ECO:0000256" key="2">
    <source>
        <dbReference type="ARBA" id="ARBA00022737"/>
    </source>
</evidence>
<keyword evidence="9" id="KW-1185">Reference proteome</keyword>
<dbReference type="SMART" id="SM01086">
    <property type="entry name" value="ClpB_D2-small"/>
    <property type="match status" value="1"/>
</dbReference>
<dbReference type="GO" id="GO:0046872">
    <property type="term" value="F:metal ion binding"/>
    <property type="evidence" value="ECO:0007669"/>
    <property type="project" value="UniProtKB-KW"/>
</dbReference>
<dbReference type="FunFam" id="1.10.8.60:FF:000002">
    <property type="entry name" value="ATP-dependent Clp protease ATP-binding subunit ClpX"/>
    <property type="match status" value="1"/>
</dbReference>
<keyword evidence="5" id="KW-0067">ATP-binding</keyword>
<dbReference type="SMART" id="SM00382">
    <property type="entry name" value="AAA"/>
    <property type="match status" value="1"/>
</dbReference>
<dbReference type="SUPFAM" id="SSF47473">
    <property type="entry name" value="EF-hand"/>
    <property type="match status" value="1"/>
</dbReference>
<dbReference type="PANTHER" id="PTHR48102:SF10">
    <property type="entry name" value="ATP-DEPENDENT CLP PROTEASE ATP-BINDING SUBUNIT CLPX"/>
    <property type="match status" value="1"/>
</dbReference>
<dbReference type="GO" id="GO:0005524">
    <property type="term" value="F:ATP binding"/>
    <property type="evidence" value="ECO:0007669"/>
    <property type="project" value="UniProtKB-KW"/>
</dbReference>
<dbReference type="CDD" id="cd19497">
    <property type="entry name" value="RecA-like_ClpX"/>
    <property type="match status" value="1"/>
</dbReference>
<dbReference type="FunFam" id="1.10.238.10:FF:000178">
    <property type="entry name" value="Calmodulin-2 A"/>
    <property type="match status" value="1"/>
</dbReference>
<keyword evidence="3" id="KW-0547">Nucleotide-binding</keyword>
<dbReference type="Pfam" id="PF26040">
    <property type="entry name" value="Zn_ribbon_CLPX_N"/>
    <property type="match status" value="1"/>
</dbReference>
<evidence type="ECO:0000313" key="10">
    <source>
        <dbReference type="WBParaSite" id="SVE_1806900.1"/>
    </source>
</evidence>
<dbReference type="STRING" id="75913.A0A0K0G037"/>
<dbReference type="InterPro" id="IPR050052">
    <property type="entry name" value="ATP-dep_Clp_protease_ClpX"/>
</dbReference>
<feature type="domain" description="Clp ATPase C-terminal" evidence="8">
    <location>
        <begin position="427"/>
        <end position="512"/>
    </location>
</feature>
<dbReference type="PANTHER" id="PTHR48102">
    <property type="entry name" value="ATP-DEPENDENT CLP PROTEASE ATP-BINDING SUBUNIT CLPX-LIKE, MITOCHONDRIAL-RELATED"/>
    <property type="match status" value="1"/>
</dbReference>
<dbReference type="GO" id="GO:0005759">
    <property type="term" value="C:mitochondrial matrix"/>
    <property type="evidence" value="ECO:0007669"/>
    <property type="project" value="TreeGrafter"/>
</dbReference>
<dbReference type="AlphaFoldDB" id="A0A0K0G037"/>